<protein>
    <submittedName>
        <fullName evidence="1">Uncharacterized protein</fullName>
    </submittedName>
</protein>
<dbReference type="RefSeq" id="WP_190542040.1">
    <property type="nucleotide sequence ID" value="NZ_CAWPNO010000084.1"/>
</dbReference>
<evidence type="ECO:0000313" key="1">
    <source>
        <dbReference type="EMBL" id="MBD2194694.1"/>
    </source>
</evidence>
<evidence type="ECO:0000313" key="2">
    <source>
        <dbReference type="Proteomes" id="UP000658514"/>
    </source>
</evidence>
<proteinExistence type="predicted"/>
<gene>
    <name evidence="1" type="ORF">H6G24_04190</name>
</gene>
<comment type="caution">
    <text evidence="1">The sequence shown here is derived from an EMBL/GenBank/DDBJ whole genome shotgun (WGS) entry which is preliminary data.</text>
</comment>
<organism evidence="1 2">
    <name type="scientific">Calothrix parietina FACHB-288</name>
    <dbReference type="NCBI Taxonomy" id="2692896"/>
    <lineage>
        <taxon>Bacteria</taxon>
        <taxon>Bacillati</taxon>
        <taxon>Cyanobacteriota</taxon>
        <taxon>Cyanophyceae</taxon>
        <taxon>Nostocales</taxon>
        <taxon>Calotrichaceae</taxon>
        <taxon>Calothrix</taxon>
    </lineage>
</organism>
<sequence length="125" mass="14454">MEPLQKQIMTLSYKLDALCQVIEELDNKVSQTLSECSLARTQARESYSENSEVVHYHQFKANINFNPEMEHKDVLSDGIYSDMNRQGGERTLSPEIQIQRLTAQLTAAYNRIAALEEQLLRERIH</sequence>
<name>A0ABR8A4F8_9CYAN</name>
<accession>A0ABR8A4F8</accession>
<dbReference type="Proteomes" id="UP000658514">
    <property type="component" value="Unassembled WGS sequence"/>
</dbReference>
<reference evidence="1 2" key="1">
    <citation type="journal article" date="2020" name="ISME J.">
        <title>Comparative genomics reveals insights into cyanobacterial evolution and habitat adaptation.</title>
        <authorList>
            <person name="Chen M.Y."/>
            <person name="Teng W.K."/>
            <person name="Zhao L."/>
            <person name="Hu C.X."/>
            <person name="Zhou Y.K."/>
            <person name="Han B.P."/>
            <person name="Song L.R."/>
            <person name="Shu W.S."/>
        </authorList>
    </citation>
    <scope>NUCLEOTIDE SEQUENCE [LARGE SCALE GENOMIC DNA]</scope>
    <source>
        <strain evidence="1 2">FACHB-288</strain>
    </source>
</reference>
<keyword evidence="2" id="KW-1185">Reference proteome</keyword>
<dbReference type="EMBL" id="JACJQH010000005">
    <property type="protein sequence ID" value="MBD2194694.1"/>
    <property type="molecule type" value="Genomic_DNA"/>
</dbReference>